<dbReference type="EMBL" id="FUZQ01000005">
    <property type="protein sequence ID" value="SKC71103.1"/>
    <property type="molecule type" value="Genomic_DNA"/>
</dbReference>
<feature type="transmembrane region" description="Helical" evidence="1">
    <location>
        <begin position="6"/>
        <end position="25"/>
    </location>
</feature>
<dbReference type="Proteomes" id="UP000189777">
    <property type="component" value="Unassembled WGS sequence"/>
</dbReference>
<name>A0A1T5L584_9MICO</name>
<gene>
    <name evidence="2" type="ORF">SAMN04324258_2883</name>
</gene>
<dbReference type="RefSeq" id="WP_176168879.1">
    <property type="nucleotide sequence ID" value="NZ_FUZQ01000005.1"/>
</dbReference>
<evidence type="ECO:0000313" key="2">
    <source>
        <dbReference type="EMBL" id="SKC71103.1"/>
    </source>
</evidence>
<evidence type="ECO:0000313" key="3">
    <source>
        <dbReference type="Proteomes" id="UP000189777"/>
    </source>
</evidence>
<accession>A0A1T5L584</accession>
<keyword evidence="1" id="KW-0812">Transmembrane</keyword>
<sequence>MWGWIWAGLVVGTLVGAFFLGRHLWRAGVRALREASRAGEVLGSAADRMSAAVAEAEAHRADTSPTLLDDPVLLRERVAERRRLKAERVAVRRERQAATWRRWDSEGWLAARTADKAAHADLRSRTPGRRR</sequence>
<reference evidence="2 3" key="1">
    <citation type="submission" date="2017-02" db="EMBL/GenBank/DDBJ databases">
        <authorList>
            <person name="Peterson S.W."/>
        </authorList>
    </citation>
    <scope>NUCLEOTIDE SEQUENCE [LARGE SCALE GENOMIC DNA]</scope>
    <source>
        <strain evidence="2 3">DSM 21481</strain>
    </source>
</reference>
<protein>
    <submittedName>
        <fullName evidence="2">Uncharacterized protein</fullName>
    </submittedName>
</protein>
<proteinExistence type="predicted"/>
<keyword evidence="1" id="KW-0472">Membrane</keyword>
<dbReference type="STRING" id="526729.SAMN04324258_2883"/>
<dbReference type="AlphaFoldDB" id="A0A1T5L584"/>
<organism evidence="2 3">
    <name type="scientific">Krasilnikoviella flava</name>
    <dbReference type="NCBI Taxonomy" id="526729"/>
    <lineage>
        <taxon>Bacteria</taxon>
        <taxon>Bacillati</taxon>
        <taxon>Actinomycetota</taxon>
        <taxon>Actinomycetes</taxon>
        <taxon>Micrococcales</taxon>
        <taxon>Promicromonosporaceae</taxon>
        <taxon>Krasilnikoviella</taxon>
    </lineage>
</organism>
<keyword evidence="1" id="KW-1133">Transmembrane helix</keyword>
<evidence type="ECO:0000256" key="1">
    <source>
        <dbReference type="SAM" id="Phobius"/>
    </source>
</evidence>
<keyword evidence="3" id="KW-1185">Reference proteome</keyword>